<dbReference type="AlphaFoldDB" id="A0A5D6V363"/>
<accession>A0A5D6V363</accession>
<feature type="chain" id="PRO_5022781225" evidence="1">
    <location>
        <begin position="24"/>
        <end position="200"/>
    </location>
</feature>
<reference evidence="3 4" key="1">
    <citation type="submission" date="2019-08" db="EMBL/GenBank/DDBJ databases">
        <authorList>
            <person name="Seo M.-J."/>
        </authorList>
    </citation>
    <scope>NUCLEOTIDE SEQUENCE [LARGE SCALE GENOMIC DNA]</scope>
    <source>
        <strain evidence="3 4">KIGAM108</strain>
    </source>
</reference>
<feature type="signal peptide" evidence="1">
    <location>
        <begin position="1"/>
        <end position="23"/>
    </location>
</feature>
<comment type="caution">
    <text evidence="3">The sequence shown here is derived from an EMBL/GenBank/DDBJ whole genome shotgun (WGS) entry which is preliminary data.</text>
</comment>
<dbReference type="Pfam" id="PF13568">
    <property type="entry name" value="OMP_b-brl_2"/>
    <property type="match status" value="1"/>
</dbReference>
<keyword evidence="1" id="KW-0732">Signal</keyword>
<keyword evidence="4" id="KW-1185">Reference proteome</keyword>
<sequence>MKKFLLAGLIACIILGMNCAASAQTPGGTRAGIKLGASLSTLSGTINSEAHMRGSLLVGTLVRFKPSKQLFSVQAELNMQKQGANIEYDDGQREERDPFYFNVPVLLRQYFKGPLYVNVGPQIGLRTGSSKSPLKSTDVSVVGGLGYEAANGFVFDVRLNYGLLDIDNDPQTQAIRSQLGFGGLHSRVAQFSAGYLFGKK</sequence>
<evidence type="ECO:0000256" key="1">
    <source>
        <dbReference type="SAM" id="SignalP"/>
    </source>
</evidence>
<dbReference type="InterPro" id="IPR025665">
    <property type="entry name" value="Beta-barrel_OMP_2"/>
</dbReference>
<protein>
    <submittedName>
        <fullName evidence="3">PorT family protein</fullName>
    </submittedName>
</protein>
<name>A0A5D6V363_9BACT</name>
<gene>
    <name evidence="3" type="ORF">FY528_10965</name>
</gene>
<evidence type="ECO:0000259" key="2">
    <source>
        <dbReference type="Pfam" id="PF13568"/>
    </source>
</evidence>
<organism evidence="3 4">
    <name type="scientific">Hymenobacter lutimineralis</name>
    <dbReference type="NCBI Taxonomy" id="2606448"/>
    <lineage>
        <taxon>Bacteria</taxon>
        <taxon>Pseudomonadati</taxon>
        <taxon>Bacteroidota</taxon>
        <taxon>Cytophagia</taxon>
        <taxon>Cytophagales</taxon>
        <taxon>Hymenobacteraceae</taxon>
        <taxon>Hymenobacter</taxon>
    </lineage>
</organism>
<dbReference type="RefSeq" id="WP_149071054.1">
    <property type="nucleotide sequence ID" value="NZ_VTHL01000010.1"/>
</dbReference>
<dbReference type="EMBL" id="VTHL01000010">
    <property type="protein sequence ID" value="TYZ09259.1"/>
    <property type="molecule type" value="Genomic_DNA"/>
</dbReference>
<dbReference type="Proteomes" id="UP000322791">
    <property type="component" value="Unassembled WGS sequence"/>
</dbReference>
<feature type="domain" description="Outer membrane protein beta-barrel" evidence="2">
    <location>
        <begin position="23"/>
        <end position="167"/>
    </location>
</feature>
<evidence type="ECO:0000313" key="4">
    <source>
        <dbReference type="Proteomes" id="UP000322791"/>
    </source>
</evidence>
<proteinExistence type="predicted"/>
<evidence type="ECO:0000313" key="3">
    <source>
        <dbReference type="EMBL" id="TYZ09259.1"/>
    </source>
</evidence>